<evidence type="ECO:0000313" key="16">
    <source>
        <dbReference type="EMBL" id="MBM3222912.1"/>
    </source>
</evidence>
<feature type="transmembrane region" description="Helical" evidence="13">
    <location>
        <begin position="202"/>
        <end position="223"/>
    </location>
</feature>
<dbReference type="InterPro" id="IPR022522">
    <property type="entry name" value="Flagellar_motor_stator_MotA"/>
</dbReference>
<dbReference type="PANTHER" id="PTHR30433">
    <property type="entry name" value="CHEMOTAXIS PROTEIN MOTA"/>
    <property type="match status" value="1"/>
</dbReference>
<keyword evidence="16" id="KW-0969">Cilium</keyword>
<dbReference type="EMBL" id="VGLS01000070">
    <property type="protein sequence ID" value="MBM3222912.1"/>
    <property type="molecule type" value="Genomic_DNA"/>
</dbReference>
<keyword evidence="12 13" id="KW-0472">Membrane</keyword>
<dbReference type="Proteomes" id="UP000712673">
    <property type="component" value="Unassembled WGS sequence"/>
</dbReference>
<evidence type="ECO:0000256" key="8">
    <source>
        <dbReference type="ARBA" id="ARBA00022779"/>
    </source>
</evidence>
<keyword evidence="4" id="KW-1003">Cell membrane</keyword>
<evidence type="ECO:0000256" key="2">
    <source>
        <dbReference type="ARBA" id="ARBA00008038"/>
    </source>
</evidence>
<keyword evidence="11" id="KW-0406">Ion transport</keyword>
<evidence type="ECO:0000256" key="13">
    <source>
        <dbReference type="SAM" id="Phobius"/>
    </source>
</evidence>
<comment type="subcellular location">
    <subcellularLocation>
        <location evidence="1">Cell inner membrane</location>
        <topology evidence="1">Multi-pass membrane protein</topology>
    </subcellularLocation>
</comment>
<keyword evidence="5" id="KW-0145">Chemotaxis</keyword>
<dbReference type="AlphaFoldDB" id="A0A938AZR7"/>
<keyword evidence="8" id="KW-0283">Flagellar rotation</keyword>
<keyword evidence="6" id="KW-0997">Cell inner membrane</keyword>
<evidence type="ECO:0000256" key="6">
    <source>
        <dbReference type="ARBA" id="ARBA00022519"/>
    </source>
</evidence>
<dbReference type="Pfam" id="PF20560">
    <property type="entry name" value="MotA_N"/>
    <property type="match status" value="1"/>
</dbReference>
<keyword evidence="3" id="KW-0813">Transport</keyword>
<feature type="transmembrane region" description="Helical" evidence="13">
    <location>
        <begin position="34"/>
        <end position="54"/>
    </location>
</feature>
<name>A0A938AZR7_UNCTE</name>
<dbReference type="PROSITE" id="PS01307">
    <property type="entry name" value="MOTA"/>
    <property type="match status" value="1"/>
</dbReference>
<dbReference type="GO" id="GO:0006935">
    <property type="term" value="P:chemotaxis"/>
    <property type="evidence" value="ECO:0007669"/>
    <property type="project" value="UniProtKB-KW"/>
</dbReference>
<evidence type="ECO:0000256" key="4">
    <source>
        <dbReference type="ARBA" id="ARBA00022475"/>
    </source>
</evidence>
<keyword evidence="16" id="KW-0966">Cell projection</keyword>
<feature type="domain" description="MotA/TolQ/ExbB proton channel" evidence="14">
    <location>
        <begin position="133"/>
        <end position="229"/>
    </location>
</feature>
<evidence type="ECO:0000256" key="7">
    <source>
        <dbReference type="ARBA" id="ARBA00022692"/>
    </source>
</evidence>
<evidence type="ECO:0000256" key="9">
    <source>
        <dbReference type="ARBA" id="ARBA00022781"/>
    </source>
</evidence>
<reference evidence="16" key="1">
    <citation type="submission" date="2019-03" db="EMBL/GenBank/DDBJ databases">
        <title>Lake Tanganyika Metagenome-Assembled Genomes (MAGs).</title>
        <authorList>
            <person name="Tran P."/>
        </authorList>
    </citation>
    <scope>NUCLEOTIDE SEQUENCE</scope>
    <source>
        <strain evidence="16">K_DeepCast_65m_m2_066</strain>
    </source>
</reference>
<dbReference type="Pfam" id="PF01618">
    <property type="entry name" value="MotA_ExbB"/>
    <property type="match status" value="1"/>
</dbReference>
<evidence type="ECO:0000256" key="11">
    <source>
        <dbReference type="ARBA" id="ARBA00023065"/>
    </source>
</evidence>
<keyword evidence="10 13" id="KW-1133">Transmembrane helix</keyword>
<keyword evidence="16" id="KW-0282">Flagellum</keyword>
<dbReference type="InterPro" id="IPR002898">
    <property type="entry name" value="MotA_ExbB_proton_chnl"/>
</dbReference>
<dbReference type="NCBIfam" id="TIGR03818">
    <property type="entry name" value="MotA1"/>
    <property type="match status" value="1"/>
</dbReference>
<protein>
    <submittedName>
        <fullName evidence="16">Flagellar motor stator protein MotA</fullName>
    </submittedName>
</protein>
<evidence type="ECO:0000256" key="12">
    <source>
        <dbReference type="ARBA" id="ARBA00023136"/>
    </source>
</evidence>
<dbReference type="GO" id="GO:0005886">
    <property type="term" value="C:plasma membrane"/>
    <property type="evidence" value="ECO:0007669"/>
    <property type="project" value="UniProtKB-SubCell"/>
</dbReference>
<gene>
    <name evidence="16" type="primary">motA</name>
    <name evidence="16" type="ORF">FJZ47_03790</name>
</gene>
<evidence type="ECO:0000259" key="14">
    <source>
        <dbReference type="Pfam" id="PF01618"/>
    </source>
</evidence>
<evidence type="ECO:0000256" key="3">
    <source>
        <dbReference type="ARBA" id="ARBA00022448"/>
    </source>
</evidence>
<sequence length="283" mass="29995">MGFIGIFVVLGAVLGGYTMHGGDIGVLIQPSEFIIILGAALGTMLISTPLKVIIQIIQLSIKGLLGAAASKTQYVELLNMLYELFQVARKDGQLALEPHIEDPEKSALFAKYPTFLHNHHAVHFLADMIRVVLAGGVAPHNLEALMDTNIETHHEESAMPSAALGKVSDALPGLGIVAAVLGIVITMGAINGPPEEIGHKVGAALVGTFLGILVSYGFLSPIASSIDTVMLNETRYILALKAGILAFANDAPPVVAVEFARHAIFSEVRPSFKEMEAAFRNAK</sequence>
<dbReference type="InterPro" id="IPR046786">
    <property type="entry name" value="MotA_N"/>
</dbReference>
<dbReference type="InterPro" id="IPR000540">
    <property type="entry name" value="Flag_MotA_CS"/>
</dbReference>
<evidence type="ECO:0000313" key="17">
    <source>
        <dbReference type="Proteomes" id="UP000712673"/>
    </source>
</evidence>
<comment type="similarity">
    <text evidence="2">Belongs to the MotA family.</text>
</comment>
<keyword evidence="9" id="KW-0375">Hydrogen ion transport</keyword>
<proteinExistence type="inferred from homology"/>
<dbReference type="GO" id="GO:1902600">
    <property type="term" value="P:proton transmembrane transport"/>
    <property type="evidence" value="ECO:0007669"/>
    <property type="project" value="UniProtKB-KW"/>
</dbReference>
<accession>A0A938AZR7</accession>
<keyword evidence="7 13" id="KW-0812">Transmembrane</keyword>
<evidence type="ECO:0000256" key="1">
    <source>
        <dbReference type="ARBA" id="ARBA00004429"/>
    </source>
</evidence>
<organism evidence="16 17">
    <name type="scientific">Tectimicrobiota bacterium</name>
    <dbReference type="NCBI Taxonomy" id="2528274"/>
    <lineage>
        <taxon>Bacteria</taxon>
        <taxon>Pseudomonadati</taxon>
        <taxon>Nitrospinota/Tectimicrobiota group</taxon>
        <taxon>Candidatus Tectimicrobiota</taxon>
    </lineage>
</organism>
<dbReference type="GO" id="GO:0071978">
    <property type="term" value="P:bacterial-type flagellum-dependent swarming motility"/>
    <property type="evidence" value="ECO:0007669"/>
    <property type="project" value="InterPro"/>
</dbReference>
<evidence type="ECO:0000256" key="10">
    <source>
        <dbReference type="ARBA" id="ARBA00022989"/>
    </source>
</evidence>
<feature type="domain" description="Motility protein A N-terminal" evidence="15">
    <location>
        <begin position="3"/>
        <end position="92"/>
    </location>
</feature>
<dbReference type="InterPro" id="IPR047055">
    <property type="entry name" value="MotA-like"/>
</dbReference>
<feature type="transmembrane region" description="Helical" evidence="13">
    <location>
        <begin position="170"/>
        <end position="190"/>
    </location>
</feature>
<comment type="caution">
    <text evidence="16">The sequence shown here is derived from an EMBL/GenBank/DDBJ whole genome shotgun (WGS) entry which is preliminary data.</text>
</comment>
<evidence type="ECO:0000259" key="15">
    <source>
        <dbReference type="Pfam" id="PF20560"/>
    </source>
</evidence>
<evidence type="ECO:0000256" key="5">
    <source>
        <dbReference type="ARBA" id="ARBA00022500"/>
    </source>
</evidence>
<dbReference type="PANTHER" id="PTHR30433:SF4">
    <property type="entry name" value="MOTILITY PROTEIN A"/>
    <property type="match status" value="1"/>
</dbReference>